<dbReference type="SUPFAM" id="SSF50104">
    <property type="entry name" value="Translation proteins SH3-like domain"/>
    <property type="match status" value="1"/>
</dbReference>
<dbReference type="EMBL" id="JAVFKY010000006">
    <property type="protein sequence ID" value="KAK5575360.1"/>
    <property type="molecule type" value="Genomic_DNA"/>
</dbReference>
<protein>
    <recommendedName>
        <fullName evidence="1">Translation elongation factor KOW-like domain-containing protein</fullName>
    </recommendedName>
</protein>
<dbReference type="AlphaFoldDB" id="A0AAN7YW47"/>
<proteinExistence type="predicted"/>
<dbReference type="InterPro" id="IPR020599">
    <property type="entry name" value="Transl_elong_fac_P/YeiP"/>
</dbReference>
<dbReference type="PANTHER" id="PTHR30053:SF14">
    <property type="entry name" value="TRANSLATION ELONGATION FACTOR KOW-LIKE DOMAIN-CONTAINING PROTEIN"/>
    <property type="match status" value="1"/>
</dbReference>
<dbReference type="GO" id="GO:0005737">
    <property type="term" value="C:cytoplasm"/>
    <property type="evidence" value="ECO:0007669"/>
    <property type="project" value="TreeGrafter"/>
</dbReference>
<dbReference type="Gene3D" id="2.30.30.30">
    <property type="match status" value="1"/>
</dbReference>
<feature type="domain" description="Translation elongation factor KOW-like" evidence="1">
    <location>
        <begin position="35"/>
        <end position="92"/>
    </location>
</feature>
<dbReference type="GO" id="GO:0003746">
    <property type="term" value="F:translation elongation factor activity"/>
    <property type="evidence" value="ECO:0007669"/>
    <property type="project" value="TreeGrafter"/>
</dbReference>
<accession>A0AAN7YW47</accession>
<dbReference type="Pfam" id="PF08207">
    <property type="entry name" value="EFP_N"/>
    <property type="match status" value="1"/>
</dbReference>
<dbReference type="Proteomes" id="UP001344447">
    <property type="component" value="Unassembled WGS sequence"/>
</dbReference>
<gene>
    <name evidence="2" type="ORF">RB653_010619</name>
</gene>
<dbReference type="InterPro" id="IPR014722">
    <property type="entry name" value="Rib_uL2_dom2"/>
</dbReference>
<dbReference type="InterPro" id="IPR008991">
    <property type="entry name" value="Translation_prot_SH3-like_sf"/>
</dbReference>
<evidence type="ECO:0000313" key="3">
    <source>
        <dbReference type="Proteomes" id="UP001344447"/>
    </source>
</evidence>
<dbReference type="InterPro" id="IPR013185">
    <property type="entry name" value="Transl_elong_KOW-like"/>
</dbReference>
<evidence type="ECO:0000259" key="1">
    <source>
        <dbReference type="Pfam" id="PF08207"/>
    </source>
</evidence>
<keyword evidence="3" id="KW-1185">Reference proteome</keyword>
<dbReference type="PANTHER" id="PTHR30053">
    <property type="entry name" value="ELONGATION FACTOR P"/>
    <property type="match status" value="1"/>
</dbReference>
<comment type="caution">
    <text evidence="2">The sequence shown here is derived from an EMBL/GenBank/DDBJ whole genome shotgun (WGS) entry which is preliminary data.</text>
</comment>
<name>A0AAN7YW47_9MYCE</name>
<reference evidence="2 3" key="1">
    <citation type="submission" date="2023-11" db="EMBL/GenBank/DDBJ databases">
        <title>Dfirmibasis_genome.</title>
        <authorList>
            <person name="Edelbroek B."/>
            <person name="Kjellin J."/>
            <person name="Jerlstrom-Hultqvist J."/>
            <person name="Soderbom F."/>
        </authorList>
    </citation>
    <scope>NUCLEOTIDE SEQUENCE [LARGE SCALE GENOMIC DNA]</scope>
    <source>
        <strain evidence="2 3">TNS-C-14</strain>
    </source>
</reference>
<evidence type="ECO:0000313" key="2">
    <source>
        <dbReference type="EMBL" id="KAK5575360.1"/>
    </source>
</evidence>
<organism evidence="2 3">
    <name type="scientific">Dictyostelium firmibasis</name>
    <dbReference type="NCBI Taxonomy" id="79012"/>
    <lineage>
        <taxon>Eukaryota</taxon>
        <taxon>Amoebozoa</taxon>
        <taxon>Evosea</taxon>
        <taxon>Eumycetozoa</taxon>
        <taxon>Dictyostelia</taxon>
        <taxon>Dictyosteliales</taxon>
        <taxon>Dictyosteliaceae</taxon>
        <taxon>Dictyostelium</taxon>
    </lineage>
</organism>
<sequence>MNKFLKTSTSITRLINKQTTTIETCQYAKRFQEIEASDLKKGMWIEYKSKPFLIEKVMHQKVAMRGGFIITDMKNVVDGSKSNIKFRSAENLELLDLSRNTYNFVKVTQDGKGYVFRKIESEENEDEDEDEDEDFICTNISQLDGYTPYLPLLGNEAEFFFRTYNNNIIDFKGPTQIDLTIQRITDLQNNLVLHFENGGSCKGPHYLKPGDRVQIRIPDETFLAKL</sequence>